<dbReference type="InterPro" id="IPR011051">
    <property type="entry name" value="RmlC_Cupin_sf"/>
</dbReference>
<proteinExistence type="predicted"/>
<dbReference type="CDD" id="cd00093">
    <property type="entry name" value="HTH_XRE"/>
    <property type="match status" value="1"/>
</dbReference>
<dbReference type="RefSeq" id="WP_038610119.1">
    <property type="nucleotide sequence ID" value="NZ_CP009048.1"/>
</dbReference>
<dbReference type="eggNOG" id="COG1476">
    <property type="taxonomic scope" value="Bacteria"/>
</dbReference>
<dbReference type="Gene3D" id="2.60.120.10">
    <property type="entry name" value="Jelly Rolls"/>
    <property type="match status" value="1"/>
</dbReference>
<accession>A0A077FA32</accession>
<dbReference type="SUPFAM" id="SSF47413">
    <property type="entry name" value="lambda repressor-like DNA-binding domains"/>
    <property type="match status" value="1"/>
</dbReference>
<dbReference type="KEGG" id="palk:PSAKL28_21790"/>
<dbReference type="PROSITE" id="PS50943">
    <property type="entry name" value="HTH_CROC1"/>
    <property type="match status" value="1"/>
</dbReference>
<dbReference type="HOGENOM" id="CLU_085376_3_2_6"/>
<dbReference type="InterPro" id="IPR001387">
    <property type="entry name" value="Cro/C1-type_HTH"/>
</dbReference>
<dbReference type="SUPFAM" id="SSF51182">
    <property type="entry name" value="RmlC-like cupins"/>
    <property type="match status" value="1"/>
</dbReference>
<reference evidence="3 4" key="1">
    <citation type="submission" date="2014-07" db="EMBL/GenBank/DDBJ databases">
        <authorList>
            <person name="Lee K."/>
            <person name="Lim J.Y."/>
            <person name="Hwang I."/>
        </authorList>
    </citation>
    <scope>NUCLEOTIDE SEQUENCE [LARGE SCALE GENOMIC DNA]</scope>
    <source>
        <strain evidence="3 4">KL28</strain>
    </source>
</reference>
<dbReference type="Pfam" id="PF01381">
    <property type="entry name" value="HTH_3"/>
    <property type="match status" value="1"/>
</dbReference>
<dbReference type="GO" id="GO:0005829">
    <property type="term" value="C:cytosol"/>
    <property type="evidence" value="ECO:0007669"/>
    <property type="project" value="TreeGrafter"/>
</dbReference>
<dbReference type="SMART" id="SM00530">
    <property type="entry name" value="HTH_XRE"/>
    <property type="match status" value="1"/>
</dbReference>
<dbReference type="PANTHER" id="PTHR46797">
    <property type="entry name" value="HTH-TYPE TRANSCRIPTIONAL REGULATOR"/>
    <property type="match status" value="1"/>
</dbReference>
<sequence>MSIRLKLLRKKLGITLEVLAEKSGMTKSYLSKVERGLNTPSIAAALKLARALSVNVEELFAEDAPGQARFSLVRSGERQALSGSAQGPGYAVLANHIGSRSLLPFIISPPADFSDSTFKEHLGEEFLFVHEGQVEVDFMSERVILERGDALYFNAQTPHRLRSLGEVQAQLLVVVHDAEG</sequence>
<dbReference type="AlphaFoldDB" id="A0A077FA32"/>
<dbReference type="GO" id="GO:0003677">
    <property type="term" value="F:DNA binding"/>
    <property type="evidence" value="ECO:0007669"/>
    <property type="project" value="UniProtKB-KW"/>
</dbReference>
<protein>
    <submittedName>
        <fullName evidence="3">XRE family transcriptional regulator</fullName>
    </submittedName>
</protein>
<dbReference type="CDD" id="cd02209">
    <property type="entry name" value="cupin_XRE_C"/>
    <property type="match status" value="1"/>
</dbReference>
<evidence type="ECO:0000313" key="3">
    <source>
        <dbReference type="EMBL" id="AIL61400.1"/>
    </source>
</evidence>
<dbReference type="OrthoDB" id="9805356at2"/>
<keyword evidence="1" id="KW-0238">DNA-binding</keyword>
<dbReference type="InterPro" id="IPR013096">
    <property type="entry name" value="Cupin_2"/>
</dbReference>
<evidence type="ECO:0000313" key="4">
    <source>
        <dbReference type="Proteomes" id="UP000028931"/>
    </source>
</evidence>
<dbReference type="EMBL" id="CP009048">
    <property type="protein sequence ID" value="AIL61400.1"/>
    <property type="molecule type" value="Genomic_DNA"/>
</dbReference>
<feature type="domain" description="HTH cro/C1-type" evidence="2">
    <location>
        <begin position="5"/>
        <end position="59"/>
    </location>
</feature>
<dbReference type="eggNOG" id="COG3837">
    <property type="taxonomic scope" value="Bacteria"/>
</dbReference>
<dbReference type="InterPro" id="IPR050807">
    <property type="entry name" value="TransReg_Diox_bact_type"/>
</dbReference>
<dbReference type="InterPro" id="IPR014710">
    <property type="entry name" value="RmlC-like_jellyroll"/>
</dbReference>
<dbReference type="Pfam" id="PF07883">
    <property type="entry name" value="Cupin_2"/>
    <property type="match status" value="1"/>
</dbReference>
<dbReference type="InterPro" id="IPR010982">
    <property type="entry name" value="Lambda_DNA-bd_dom_sf"/>
</dbReference>
<name>A0A077FA32_9PSED</name>
<organism evidence="3 4">
    <name type="scientific">Pseudomonas alkylphenolica</name>
    <dbReference type="NCBI Taxonomy" id="237609"/>
    <lineage>
        <taxon>Bacteria</taxon>
        <taxon>Pseudomonadati</taxon>
        <taxon>Pseudomonadota</taxon>
        <taxon>Gammaproteobacteria</taxon>
        <taxon>Pseudomonadales</taxon>
        <taxon>Pseudomonadaceae</taxon>
        <taxon>Pseudomonas</taxon>
    </lineage>
</organism>
<dbReference type="Gene3D" id="1.10.260.40">
    <property type="entry name" value="lambda repressor-like DNA-binding domains"/>
    <property type="match status" value="1"/>
</dbReference>
<dbReference type="PANTHER" id="PTHR46797:SF1">
    <property type="entry name" value="METHYLPHOSPHONATE SYNTHASE"/>
    <property type="match status" value="1"/>
</dbReference>
<evidence type="ECO:0000259" key="2">
    <source>
        <dbReference type="PROSITE" id="PS50943"/>
    </source>
</evidence>
<gene>
    <name evidence="3" type="ORF">PSAKL28_21790</name>
</gene>
<evidence type="ECO:0000256" key="1">
    <source>
        <dbReference type="ARBA" id="ARBA00023125"/>
    </source>
</evidence>
<dbReference type="Proteomes" id="UP000028931">
    <property type="component" value="Chromosome"/>
</dbReference>
<dbReference type="GO" id="GO:0003700">
    <property type="term" value="F:DNA-binding transcription factor activity"/>
    <property type="evidence" value="ECO:0007669"/>
    <property type="project" value="TreeGrafter"/>
</dbReference>